<dbReference type="AlphaFoldDB" id="A0A450VYG2"/>
<organism evidence="2">
    <name type="scientific">Candidatus Kentrum eta</name>
    <dbReference type="NCBI Taxonomy" id="2126337"/>
    <lineage>
        <taxon>Bacteria</taxon>
        <taxon>Pseudomonadati</taxon>
        <taxon>Pseudomonadota</taxon>
        <taxon>Gammaproteobacteria</taxon>
        <taxon>Candidatus Kentrum</taxon>
    </lineage>
</organism>
<name>A0A450VYG2_9GAMM</name>
<proteinExistence type="predicted"/>
<evidence type="ECO:0000313" key="1">
    <source>
        <dbReference type="EMBL" id="VFK08249.1"/>
    </source>
</evidence>
<accession>A0A450VYG2</accession>
<dbReference type="EMBL" id="CAADFJ010000498">
    <property type="protein sequence ID" value="VFK08249.1"/>
    <property type="molecule type" value="Genomic_DNA"/>
</dbReference>
<gene>
    <name evidence="1" type="ORF">BECKH772C_GA0070978_104982</name>
    <name evidence="2" type="ORF">BECKH772C_GA0070978_106461</name>
</gene>
<sequence>MSLQACVRCLLLVLFNREREGRLSSLWGPPLPQLALYSKHYELHLRAGQPNGSILNLDNLRTMDIVIQIYASDSSK</sequence>
<protein>
    <submittedName>
        <fullName evidence="2">Uncharacterized protein</fullName>
    </submittedName>
</protein>
<evidence type="ECO:0000313" key="2">
    <source>
        <dbReference type="EMBL" id="VFK09819.1"/>
    </source>
</evidence>
<dbReference type="EMBL" id="CAADFJ010000646">
    <property type="protein sequence ID" value="VFK09819.1"/>
    <property type="molecule type" value="Genomic_DNA"/>
</dbReference>
<reference evidence="2" key="1">
    <citation type="submission" date="2019-02" db="EMBL/GenBank/DDBJ databases">
        <authorList>
            <person name="Gruber-Vodicka R. H."/>
            <person name="Seah K. B. B."/>
        </authorList>
    </citation>
    <scope>NUCLEOTIDE SEQUENCE</scope>
    <source>
        <strain evidence="2">BECK_SA2B12</strain>
    </source>
</reference>